<dbReference type="SUPFAM" id="SSF48498">
    <property type="entry name" value="Tetracyclin repressor-like, C-terminal domain"/>
    <property type="match status" value="1"/>
</dbReference>
<dbReference type="GO" id="GO:0000976">
    <property type="term" value="F:transcription cis-regulatory region binding"/>
    <property type="evidence" value="ECO:0007669"/>
    <property type="project" value="TreeGrafter"/>
</dbReference>
<keyword evidence="1" id="KW-0805">Transcription regulation</keyword>
<feature type="domain" description="HTH tetR-type" evidence="5">
    <location>
        <begin position="14"/>
        <end position="75"/>
    </location>
</feature>
<dbReference type="PROSITE" id="PS50977">
    <property type="entry name" value="HTH_TETR_2"/>
    <property type="match status" value="1"/>
</dbReference>
<reference evidence="6 7" key="1">
    <citation type="submission" date="2019-02" db="EMBL/GenBank/DDBJ databases">
        <title>Draft genome sequence of Amycolatopsis sp. 8-3EHSu isolated from roots of Suaeda maritima.</title>
        <authorList>
            <person name="Duangmal K."/>
            <person name="Chantavorakit T."/>
        </authorList>
    </citation>
    <scope>NUCLEOTIDE SEQUENCE [LARGE SCALE GENOMIC DNA]</scope>
    <source>
        <strain evidence="6 7">8-3EHSu</strain>
    </source>
</reference>
<dbReference type="PANTHER" id="PTHR30055:SF239">
    <property type="entry name" value="TRANSCRIPTIONAL REGULATORY PROTEIN"/>
    <property type="match status" value="1"/>
</dbReference>
<dbReference type="InterPro" id="IPR025996">
    <property type="entry name" value="MT1864/Rv1816-like_C"/>
</dbReference>
<dbReference type="Pfam" id="PF13305">
    <property type="entry name" value="TetR_C_33"/>
    <property type="match status" value="1"/>
</dbReference>
<evidence type="ECO:0000256" key="4">
    <source>
        <dbReference type="PROSITE-ProRule" id="PRU00335"/>
    </source>
</evidence>
<dbReference type="SUPFAM" id="SSF46689">
    <property type="entry name" value="Homeodomain-like"/>
    <property type="match status" value="1"/>
</dbReference>
<dbReference type="GO" id="GO:0003700">
    <property type="term" value="F:DNA-binding transcription factor activity"/>
    <property type="evidence" value="ECO:0007669"/>
    <property type="project" value="TreeGrafter"/>
</dbReference>
<dbReference type="OrthoDB" id="8222629at2"/>
<dbReference type="RefSeq" id="WP_130475346.1">
    <property type="nucleotide sequence ID" value="NZ_SFCC01000005.1"/>
</dbReference>
<protein>
    <submittedName>
        <fullName evidence="6">TetR/AcrR family transcriptional regulator</fullName>
    </submittedName>
</protein>
<comment type="caution">
    <text evidence="6">The sequence shown here is derived from an EMBL/GenBank/DDBJ whole genome shotgun (WGS) entry which is preliminary data.</text>
</comment>
<dbReference type="InterPro" id="IPR001647">
    <property type="entry name" value="HTH_TetR"/>
</dbReference>
<feature type="DNA-binding region" description="H-T-H motif" evidence="4">
    <location>
        <begin position="38"/>
        <end position="57"/>
    </location>
</feature>
<evidence type="ECO:0000313" key="6">
    <source>
        <dbReference type="EMBL" id="RZQ63820.1"/>
    </source>
</evidence>
<organism evidence="6 7">
    <name type="scientific">Amycolatopsis suaedae</name>
    <dbReference type="NCBI Taxonomy" id="2510978"/>
    <lineage>
        <taxon>Bacteria</taxon>
        <taxon>Bacillati</taxon>
        <taxon>Actinomycetota</taxon>
        <taxon>Actinomycetes</taxon>
        <taxon>Pseudonocardiales</taxon>
        <taxon>Pseudonocardiaceae</taxon>
        <taxon>Amycolatopsis</taxon>
    </lineage>
</organism>
<accession>A0A4Q7J812</accession>
<name>A0A4Q7J812_9PSEU</name>
<dbReference type="EMBL" id="SFCC01000005">
    <property type="protein sequence ID" value="RZQ63820.1"/>
    <property type="molecule type" value="Genomic_DNA"/>
</dbReference>
<dbReference type="Proteomes" id="UP000292003">
    <property type="component" value="Unassembled WGS sequence"/>
</dbReference>
<dbReference type="InterPro" id="IPR009057">
    <property type="entry name" value="Homeodomain-like_sf"/>
</dbReference>
<evidence type="ECO:0000256" key="1">
    <source>
        <dbReference type="ARBA" id="ARBA00023015"/>
    </source>
</evidence>
<gene>
    <name evidence="6" type="ORF">EWH70_11700</name>
</gene>
<keyword evidence="3" id="KW-0804">Transcription</keyword>
<evidence type="ECO:0000259" key="5">
    <source>
        <dbReference type="PROSITE" id="PS50977"/>
    </source>
</evidence>
<evidence type="ECO:0000256" key="3">
    <source>
        <dbReference type="ARBA" id="ARBA00023163"/>
    </source>
</evidence>
<dbReference type="PANTHER" id="PTHR30055">
    <property type="entry name" value="HTH-TYPE TRANSCRIPTIONAL REGULATOR RUTR"/>
    <property type="match status" value="1"/>
</dbReference>
<dbReference type="InterPro" id="IPR036271">
    <property type="entry name" value="Tet_transcr_reg_TetR-rel_C_sf"/>
</dbReference>
<dbReference type="Pfam" id="PF00440">
    <property type="entry name" value="TetR_N"/>
    <property type="match status" value="1"/>
</dbReference>
<keyword evidence="2 4" id="KW-0238">DNA-binding</keyword>
<evidence type="ECO:0000313" key="7">
    <source>
        <dbReference type="Proteomes" id="UP000292003"/>
    </source>
</evidence>
<dbReference type="Gene3D" id="1.10.357.10">
    <property type="entry name" value="Tetracycline Repressor, domain 2"/>
    <property type="match status" value="1"/>
</dbReference>
<dbReference type="AlphaFoldDB" id="A0A4Q7J812"/>
<keyword evidence="7" id="KW-1185">Reference proteome</keyword>
<evidence type="ECO:0000256" key="2">
    <source>
        <dbReference type="ARBA" id="ARBA00023125"/>
    </source>
</evidence>
<dbReference type="InterPro" id="IPR050109">
    <property type="entry name" value="HTH-type_TetR-like_transc_reg"/>
</dbReference>
<proteinExistence type="predicted"/>
<sequence length="224" mass="24192">MAGTRTRYRPGEGDRLREEVLTAAEALLVEAGTDEAVTLRAVAARVGVTTPSVYRHFPSREALLSATCLRVWGELDRRVREYIAGVDDPLRALGRCGRAYARFALEHPVQYRVLMMRPSPSPSPGVAACFRHVVEVTAACVRAGVMRGDAESLALSMWSALHGCVTLLITQPDFPWPDDVETVVDNAIRMAGFGAALSSRIPREATPASADLAAGLDSLTTAWT</sequence>